<name>A0A4U8UNA7_STECR</name>
<dbReference type="EMBL" id="AZBU02000001">
    <property type="protein sequence ID" value="TMS34610.1"/>
    <property type="molecule type" value="Genomic_DNA"/>
</dbReference>
<organism evidence="7 8">
    <name type="scientific">Steinernema carpocapsae</name>
    <name type="common">Entomopathogenic nematode</name>
    <dbReference type="NCBI Taxonomy" id="34508"/>
    <lineage>
        <taxon>Eukaryota</taxon>
        <taxon>Metazoa</taxon>
        <taxon>Ecdysozoa</taxon>
        <taxon>Nematoda</taxon>
        <taxon>Chromadorea</taxon>
        <taxon>Rhabditida</taxon>
        <taxon>Tylenchina</taxon>
        <taxon>Panagrolaimomorpha</taxon>
        <taxon>Strongyloidoidea</taxon>
        <taxon>Steinernematidae</taxon>
        <taxon>Steinernema</taxon>
    </lineage>
</organism>
<evidence type="ECO:0000313" key="8">
    <source>
        <dbReference type="Proteomes" id="UP000298663"/>
    </source>
</evidence>
<keyword evidence="3" id="KW-0694">RNA-binding</keyword>
<dbReference type="PANTHER" id="PTHR12399:SF0">
    <property type="entry name" value="EUKARYOTIC TRANSLATION INITIATION FACTOR 3 SUBUNIT D"/>
    <property type="match status" value="1"/>
</dbReference>
<dbReference type="PANTHER" id="PTHR12399">
    <property type="entry name" value="EUKARYOTIC TRANSLATION INITIATION FACTOR 3 SUBUNIT 7"/>
    <property type="match status" value="1"/>
</dbReference>
<evidence type="ECO:0000256" key="5">
    <source>
        <dbReference type="ARBA" id="ARBA00033202"/>
    </source>
</evidence>
<gene>
    <name evidence="7" type="ORF">L596_002165</name>
</gene>
<dbReference type="Proteomes" id="UP000298663">
    <property type="component" value="Unassembled WGS sequence"/>
</dbReference>
<dbReference type="STRING" id="34508.A0A4U8UNA7"/>
<evidence type="ECO:0000256" key="4">
    <source>
        <dbReference type="ARBA" id="ARBA00022917"/>
    </source>
</evidence>
<evidence type="ECO:0000256" key="3">
    <source>
        <dbReference type="ARBA" id="ARBA00022884"/>
    </source>
</evidence>
<keyword evidence="2" id="KW-0396">Initiation factor</keyword>
<dbReference type="GO" id="GO:0003723">
    <property type="term" value="F:RNA binding"/>
    <property type="evidence" value="ECO:0007669"/>
    <property type="project" value="UniProtKB-KW"/>
</dbReference>
<dbReference type="Pfam" id="PF05091">
    <property type="entry name" value="eIF-3_zeta"/>
    <property type="match status" value="1"/>
</dbReference>
<dbReference type="InterPro" id="IPR007783">
    <property type="entry name" value="eIF3d"/>
</dbReference>
<keyword evidence="8" id="KW-1185">Reference proteome</keyword>
<keyword evidence="1" id="KW-0963">Cytoplasm</keyword>
<dbReference type="GO" id="GO:0005852">
    <property type="term" value="C:eukaryotic translation initiation factor 3 complex"/>
    <property type="evidence" value="ECO:0007669"/>
    <property type="project" value="InterPro"/>
</dbReference>
<sequence length="562" mass="64317">MVLPEIEISPLPKNSGGWGPLPDGNDTKKDNLLTSMPFQEFNKCDRVGRAADWLGTDRYYKRGDGHYRHNERIYGSAANAGQQFDYVHENDDQHFQLVDTSKPQRPNNKPFRRHFHMRRMMQQREQDRQQIANSTQNAKLKRSIIKEHMRVFKMKNRRGGRAGNANTGARRWNDRNHHKNRQYSVQVQPEWTLHDRIELTRLNKHILPNVEGKDIKGHCYGSLHYYDKSVDRITVKNAVNLQVCGGAFCNVSTTDDPVMEQLAQENAGNVFATDTILATLMASNRSVYSWDIIAHRIGDKLFLDKRDSGGFSNPVDALTVSETSVEPPLFDAPGINNARDLATEALYINQNFRRQVLKRTEKAYKFENETILLAENDPAAKNIETAFKYRQFNVGKDFSDNPIRLVCRTEHDAVQTGVNGETQFLTIKGQHAKGAVLATELKNNSFKLAKWTLQAHLAGSDFLKFGYVSREHVRNSSRHQILGTQQYRPTECATSITLNIDNCWGILRYMISMAMAKPPGKYLFLKDPSNHILSLYELPEGTFETSEDDEDEEESDEYDEAQ</sequence>
<reference evidence="7 8" key="1">
    <citation type="journal article" date="2015" name="Genome Biol.">
        <title>Comparative genomics of Steinernema reveals deeply conserved gene regulatory networks.</title>
        <authorList>
            <person name="Dillman A.R."/>
            <person name="Macchietto M."/>
            <person name="Porter C.F."/>
            <person name="Rogers A."/>
            <person name="Williams B."/>
            <person name="Antoshechkin I."/>
            <person name="Lee M.M."/>
            <person name="Goodwin Z."/>
            <person name="Lu X."/>
            <person name="Lewis E.E."/>
            <person name="Goodrich-Blair H."/>
            <person name="Stock S.P."/>
            <person name="Adams B.J."/>
            <person name="Sternberg P.W."/>
            <person name="Mortazavi A."/>
        </authorList>
    </citation>
    <scope>NUCLEOTIDE SEQUENCE [LARGE SCALE GENOMIC DNA]</scope>
    <source>
        <strain evidence="7 8">ALL</strain>
    </source>
</reference>
<feature type="region of interest" description="Disordered" evidence="6">
    <location>
        <begin position="540"/>
        <end position="562"/>
    </location>
</feature>
<evidence type="ECO:0000256" key="6">
    <source>
        <dbReference type="SAM" id="MobiDB-lite"/>
    </source>
</evidence>
<protein>
    <recommendedName>
        <fullName evidence="5">Eukaryotic translation initiation factor 3 subunit p66</fullName>
    </recommendedName>
</protein>
<comment type="caution">
    <text evidence="7">The sequence shown here is derived from an EMBL/GenBank/DDBJ whole genome shotgun (WGS) entry which is preliminary data.</text>
</comment>
<reference evidence="7 8" key="2">
    <citation type="journal article" date="2019" name="G3 (Bethesda)">
        <title>Hybrid Assembly of the Genome of the Entomopathogenic Nematode Steinernema carpocapsae Identifies the X-Chromosome.</title>
        <authorList>
            <person name="Serra L."/>
            <person name="Macchietto M."/>
            <person name="Macias-Munoz A."/>
            <person name="McGill C.J."/>
            <person name="Rodriguez I.M."/>
            <person name="Rodriguez B."/>
            <person name="Murad R."/>
            <person name="Mortazavi A."/>
        </authorList>
    </citation>
    <scope>NUCLEOTIDE SEQUENCE [LARGE SCALE GENOMIC DNA]</scope>
    <source>
        <strain evidence="7 8">ALL</strain>
    </source>
</reference>
<dbReference type="OrthoDB" id="16538at2759"/>
<feature type="region of interest" description="Disordered" evidence="6">
    <location>
        <begin position="1"/>
        <end position="32"/>
    </location>
</feature>
<dbReference type="PIRSF" id="PIRSF016281">
    <property type="entry name" value="EIF-3_zeta"/>
    <property type="match status" value="1"/>
</dbReference>
<keyword evidence="4" id="KW-0648">Protein biosynthesis</keyword>
<dbReference type="GO" id="GO:0003743">
    <property type="term" value="F:translation initiation factor activity"/>
    <property type="evidence" value="ECO:0007669"/>
    <property type="project" value="UniProtKB-KW"/>
</dbReference>
<feature type="compositionally biased region" description="Acidic residues" evidence="6">
    <location>
        <begin position="545"/>
        <end position="562"/>
    </location>
</feature>
<accession>A0A4U8UNA7</accession>
<dbReference type="AlphaFoldDB" id="A0A4U8UNA7"/>
<evidence type="ECO:0000256" key="2">
    <source>
        <dbReference type="ARBA" id="ARBA00022540"/>
    </source>
</evidence>
<evidence type="ECO:0000313" key="7">
    <source>
        <dbReference type="EMBL" id="TMS34610.1"/>
    </source>
</evidence>
<proteinExistence type="predicted"/>
<evidence type="ECO:0000256" key="1">
    <source>
        <dbReference type="ARBA" id="ARBA00022490"/>
    </source>
</evidence>